<dbReference type="PANTHER" id="PTHR30469">
    <property type="entry name" value="MULTIDRUG RESISTANCE PROTEIN MDTA"/>
    <property type="match status" value="1"/>
</dbReference>
<dbReference type="InterPro" id="IPR058792">
    <property type="entry name" value="Beta-barrel_RND_2"/>
</dbReference>
<evidence type="ECO:0000313" key="4">
    <source>
        <dbReference type="EMBL" id="ATG74237.1"/>
    </source>
</evidence>
<evidence type="ECO:0000256" key="2">
    <source>
        <dbReference type="SAM" id="Phobius"/>
    </source>
</evidence>
<accession>A0A291HPZ7</accession>
<organism evidence="4 5">
    <name type="scientific">Zobellella denitrificans</name>
    <dbReference type="NCBI Taxonomy" id="347534"/>
    <lineage>
        <taxon>Bacteria</taxon>
        <taxon>Pseudomonadati</taxon>
        <taxon>Pseudomonadota</taxon>
        <taxon>Gammaproteobacteria</taxon>
        <taxon>Aeromonadales</taxon>
        <taxon>Aeromonadaceae</taxon>
        <taxon>Zobellella</taxon>
    </lineage>
</organism>
<name>A0A291HPZ7_9GAMM</name>
<dbReference type="Proteomes" id="UP000217763">
    <property type="component" value="Chromosome"/>
</dbReference>
<dbReference type="EMBL" id="CP012621">
    <property type="protein sequence ID" value="ATG74237.1"/>
    <property type="molecule type" value="Genomic_DNA"/>
</dbReference>
<dbReference type="KEGG" id="zdf:AN401_10510"/>
<proteinExistence type="inferred from homology"/>
<dbReference type="Gene3D" id="2.40.50.100">
    <property type="match status" value="1"/>
</dbReference>
<dbReference type="Gene3D" id="1.10.287.470">
    <property type="entry name" value="Helix hairpin bin"/>
    <property type="match status" value="1"/>
</dbReference>
<dbReference type="Pfam" id="PF25954">
    <property type="entry name" value="Beta-barrel_RND_2"/>
    <property type="match status" value="1"/>
</dbReference>
<protein>
    <submittedName>
        <fullName evidence="4">RND transporter</fullName>
    </submittedName>
</protein>
<dbReference type="GO" id="GO:1990281">
    <property type="term" value="C:efflux pump complex"/>
    <property type="evidence" value="ECO:0007669"/>
    <property type="project" value="TreeGrafter"/>
</dbReference>
<evidence type="ECO:0000256" key="1">
    <source>
        <dbReference type="ARBA" id="ARBA00009477"/>
    </source>
</evidence>
<dbReference type="NCBIfam" id="TIGR01730">
    <property type="entry name" value="RND_mfp"/>
    <property type="match status" value="1"/>
</dbReference>
<dbReference type="GO" id="GO:0015562">
    <property type="term" value="F:efflux transmembrane transporter activity"/>
    <property type="evidence" value="ECO:0007669"/>
    <property type="project" value="TreeGrafter"/>
</dbReference>
<sequence>MTAGNIGQWFERHKKWGWWLLLLALALFWLWRGELYRARAEAPESPVPAAIAGPSVEVTWLEAESYQPHILLQGQLLPHRQVVLRARVGAAVTALPQLGQAVAEGETLLALSEDERRAHLARAEAEVALRQAEVAAAERLRRNNLVSETDYLALKSAAAAARAALDAARLALDHTRVTAPFAGSIDTLPVELGDFVQAGDPLLTLVDVASLKLTAQVPQQQVAQLRPGLPVTAVLLDGRELEGTLTFVASAADGATRSYALEARLDNPQQWRVAGASAGLRIALPARPAHRLSPALLALDEQGRPGIRALDDANRVRFMPVTLLAVNTEQAWVEGLPARVRLITRGAGFAVEGDEVRAVEREPAA</sequence>
<dbReference type="InterPro" id="IPR006143">
    <property type="entry name" value="RND_pump_MFP"/>
</dbReference>
<evidence type="ECO:0000313" key="5">
    <source>
        <dbReference type="Proteomes" id="UP000217763"/>
    </source>
</evidence>
<keyword evidence="2" id="KW-0472">Membrane</keyword>
<keyword evidence="5" id="KW-1185">Reference proteome</keyword>
<reference evidence="5" key="1">
    <citation type="submission" date="2015-09" db="EMBL/GenBank/DDBJ databases">
        <authorList>
            <person name="Shao Z."/>
            <person name="Wang L."/>
        </authorList>
    </citation>
    <scope>NUCLEOTIDE SEQUENCE [LARGE SCALE GENOMIC DNA]</scope>
    <source>
        <strain evidence="5">F13-1</strain>
    </source>
</reference>
<keyword evidence="2" id="KW-1133">Transmembrane helix</keyword>
<dbReference type="RefSeq" id="WP_096779330.1">
    <property type="nucleotide sequence ID" value="NZ_CP012621.1"/>
</dbReference>
<comment type="similarity">
    <text evidence="1">Belongs to the membrane fusion protein (MFP) (TC 8.A.1) family.</text>
</comment>
<keyword evidence="2" id="KW-0812">Transmembrane</keyword>
<dbReference type="Gene3D" id="2.40.30.170">
    <property type="match status" value="1"/>
</dbReference>
<dbReference type="SUPFAM" id="SSF111369">
    <property type="entry name" value="HlyD-like secretion proteins"/>
    <property type="match status" value="1"/>
</dbReference>
<feature type="transmembrane region" description="Helical" evidence="2">
    <location>
        <begin position="16"/>
        <end position="31"/>
    </location>
</feature>
<feature type="domain" description="CusB-like beta-barrel" evidence="3">
    <location>
        <begin position="213"/>
        <end position="282"/>
    </location>
</feature>
<dbReference type="AlphaFoldDB" id="A0A291HPZ7"/>
<dbReference type="PANTHER" id="PTHR30469:SF29">
    <property type="entry name" value="BLR2860 PROTEIN"/>
    <property type="match status" value="1"/>
</dbReference>
<gene>
    <name evidence="4" type="ORF">AN401_10510</name>
</gene>
<evidence type="ECO:0000259" key="3">
    <source>
        <dbReference type="Pfam" id="PF25954"/>
    </source>
</evidence>